<proteinExistence type="predicted"/>
<evidence type="ECO:0000313" key="1">
    <source>
        <dbReference type="EMBL" id="QHT95236.1"/>
    </source>
</evidence>
<sequence>MSIIYQKSNISITLEKNKSYNMLIQDFDKYKNYHNNILKILKDYKYISVTSSEKNKEQAFIKFESSDVIPLKELLKSKQNQLGYKQSETLFISLSNQTMNLEKDMVSNLFFSIDDIVVINSSSAVPIFLYLNTQFFSPIEDNFVEISSPFMKNKLFISPELKELKDIPSKIHFKSTYYSIGLLICFCINREDFKTKDLEQAIGVILHTKLYFALKRCFEFKPSDRFLLYI</sequence>
<dbReference type="AlphaFoldDB" id="A0A6C0IS41"/>
<name>A0A6C0IS41_9ZZZZ</name>
<reference evidence="1" key="1">
    <citation type="journal article" date="2020" name="Nature">
        <title>Giant virus diversity and host interactions through global metagenomics.</title>
        <authorList>
            <person name="Schulz F."/>
            <person name="Roux S."/>
            <person name="Paez-Espino D."/>
            <person name="Jungbluth S."/>
            <person name="Walsh D.A."/>
            <person name="Denef V.J."/>
            <person name="McMahon K.D."/>
            <person name="Konstantinidis K.T."/>
            <person name="Eloe-Fadrosh E.A."/>
            <person name="Kyrpides N.C."/>
            <person name="Woyke T."/>
        </authorList>
    </citation>
    <scope>NUCLEOTIDE SEQUENCE</scope>
    <source>
        <strain evidence="1">GVMAG-M-3300024261-37</strain>
    </source>
</reference>
<accession>A0A6C0IS41</accession>
<protein>
    <submittedName>
        <fullName evidence="1">Uncharacterized protein</fullName>
    </submittedName>
</protein>
<dbReference type="EMBL" id="MN740237">
    <property type="protein sequence ID" value="QHT95236.1"/>
    <property type="molecule type" value="Genomic_DNA"/>
</dbReference>
<organism evidence="1">
    <name type="scientific">viral metagenome</name>
    <dbReference type="NCBI Taxonomy" id="1070528"/>
    <lineage>
        <taxon>unclassified sequences</taxon>
        <taxon>metagenomes</taxon>
        <taxon>organismal metagenomes</taxon>
    </lineage>
</organism>